<keyword evidence="15" id="KW-0408">Iron</keyword>
<reference evidence="29 30" key="1">
    <citation type="submission" date="2024-05" db="EMBL/GenBank/DDBJ databases">
        <title>Culex pipiens pipiens assembly and annotation.</title>
        <authorList>
            <person name="Alout H."/>
            <person name="Durand T."/>
        </authorList>
    </citation>
    <scope>NUCLEOTIDE SEQUENCE [LARGE SCALE GENOMIC DNA]</scope>
    <source>
        <strain evidence="29">HA-2024</strain>
        <tissue evidence="29">Whole body</tissue>
    </source>
</reference>
<keyword evidence="10" id="KW-0378">Hydrolase</keyword>
<dbReference type="GO" id="GO:0043139">
    <property type="term" value="F:5'-3' DNA helicase activity"/>
    <property type="evidence" value="ECO:0007669"/>
    <property type="project" value="UniProtKB-EC"/>
</dbReference>
<dbReference type="PROSITE" id="PS00690">
    <property type="entry name" value="DEAH_ATP_HELICASE"/>
    <property type="match status" value="1"/>
</dbReference>
<dbReference type="InterPro" id="IPR002464">
    <property type="entry name" value="DNA/RNA_helicase_DEAH_CS"/>
</dbReference>
<keyword evidence="16" id="KW-0411">Iron-sulfur</keyword>
<dbReference type="PROSITE" id="PS51726">
    <property type="entry name" value="MYST_HAT"/>
    <property type="match status" value="1"/>
</dbReference>
<dbReference type="GO" id="GO:0032991">
    <property type="term" value="C:protein-containing complex"/>
    <property type="evidence" value="ECO:0007669"/>
    <property type="project" value="UniProtKB-ARBA"/>
</dbReference>
<dbReference type="InterPro" id="IPR006555">
    <property type="entry name" value="ATP-dep_Helicase_C"/>
</dbReference>
<keyword evidence="18" id="KW-0804">Transcription</keyword>
<evidence type="ECO:0000256" key="6">
    <source>
        <dbReference type="ARBA" id="ARBA00022723"/>
    </source>
</evidence>
<keyword evidence="8" id="KW-0227">DNA damage</keyword>
<dbReference type="Gene3D" id="3.30.60.60">
    <property type="entry name" value="N-acetyl transferase-like"/>
    <property type="match status" value="1"/>
</dbReference>
<dbReference type="SMART" id="SM00488">
    <property type="entry name" value="DEXDc2"/>
    <property type="match status" value="1"/>
</dbReference>
<dbReference type="InterPro" id="IPR013020">
    <property type="entry name" value="Rad3/Chl1-like"/>
</dbReference>
<dbReference type="Pfam" id="PF01853">
    <property type="entry name" value="MOZ_SAS"/>
    <property type="match status" value="1"/>
</dbReference>
<evidence type="ECO:0000256" key="20">
    <source>
        <dbReference type="ARBA" id="ARBA00023235"/>
    </source>
</evidence>
<dbReference type="Pfam" id="PF06733">
    <property type="entry name" value="DEAD_2"/>
    <property type="match status" value="1"/>
</dbReference>
<keyword evidence="17" id="KW-0805">Transcription regulation</keyword>
<dbReference type="Pfam" id="PF11717">
    <property type="entry name" value="Tudor-knot"/>
    <property type="match status" value="1"/>
</dbReference>
<feature type="region of interest" description="Disordered" evidence="26">
    <location>
        <begin position="457"/>
        <end position="477"/>
    </location>
</feature>
<dbReference type="GO" id="GO:0006281">
    <property type="term" value="P:DNA repair"/>
    <property type="evidence" value="ECO:0007669"/>
    <property type="project" value="UniProtKB-KW"/>
</dbReference>
<feature type="compositionally biased region" description="Basic and acidic residues" evidence="26">
    <location>
        <begin position="930"/>
        <end position="941"/>
    </location>
</feature>
<evidence type="ECO:0000256" key="5">
    <source>
        <dbReference type="ARBA" id="ARBA00022679"/>
    </source>
</evidence>
<dbReference type="InterPro" id="IPR010614">
    <property type="entry name" value="RAD3-like_helicase_DEAD"/>
</dbReference>
<dbReference type="FunFam" id="3.30.60.60:FF:000001">
    <property type="entry name" value="Histone acetyltransferase"/>
    <property type="match status" value="1"/>
</dbReference>
<keyword evidence="25" id="KW-0175">Coiled coil</keyword>
<feature type="domain" description="Helicase ATP-binding" evidence="27">
    <location>
        <begin position="481"/>
        <end position="857"/>
    </location>
</feature>
<evidence type="ECO:0000256" key="15">
    <source>
        <dbReference type="ARBA" id="ARBA00023004"/>
    </source>
</evidence>
<evidence type="ECO:0000259" key="27">
    <source>
        <dbReference type="PROSITE" id="PS51193"/>
    </source>
</evidence>
<evidence type="ECO:0000256" key="12">
    <source>
        <dbReference type="ARBA" id="ARBA00022833"/>
    </source>
</evidence>
<evidence type="ECO:0000256" key="11">
    <source>
        <dbReference type="ARBA" id="ARBA00022806"/>
    </source>
</evidence>
<dbReference type="InterPro" id="IPR040706">
    <property type="entry name" value="Zf-MYST"/>
</dbReference>
<dbReference type="Gene3D" id="3.40.630.30">
    <property type="match status" value="1"/>
</dbReference>
<evidence type="ECO:0000256" key="17">
    <source>
        <dbReference type="ARBA" id="ARBA00023015"/>
    </source>
</evidence>
<comment type="similarity">
    <text evidence="3">Belongs to the DEAD box helicase family. DEAH subfamily. DDX11/CHL1 sub-subfamily.</text>
</comment>
<accession>A0ABD1DQB4</accession>
<feature type="region of interest" description="Disordered" evidence="26">
    <location>
        <begin position="82"/>
        <end position="115"/>
    </location>
</feature>
<dbReference type="GO" id="GO:0140861">
    <property type="term" value="P:DNA repair-dependent chromatin remodeling"/>
    <property type="evidence" value="ECO:0007669"/>
    <property type="project" value="UniProtKB-ARBA"/>
</dbReference>
<dbReference type="GO" id="GO:0005705">
    <property type="term" value="C:polytene chromosome interband"/>
    <property type="evidence" value="ECO:0007669"/>
    <property type="project" value="UniProtKB-ARBA"/>
</dbReference>
<comment type="similarity">
    <text evidence="4">Belongs to the MYST (SAS/MOZ) family.</text>
</comment>
<dbReference type="SUPFAM" id="SSF55729">
    <property type="entry name" value="Acyl-CoA N-acyltransferases (Nat)"/>
    <property type="match status" value="1"/>
</dbReference>
<organism evidence="29 30">
    <name type="scientific">Culex pipiens pipiens</name>
    <name type="common">Northern house mosquito</name>
    <dbReference type="NCBI Taxonomy" id="38569"/>
    <lineage>
        <taxon>Eukaryota</taxon>
        <taxon>Metazoa</taxon>
        <taxon>Ecdysozoa</taxon>
        <taxon>Arthropoda</taxon>
        <taxon>Hexapoda</taxon>
        <taxon>Insecta</taxon>
        <taxon>Pterygota</taxon>
        <taxon>Neoptera</taxon>
        <taxon>Endopterygota</taxon>
        <taxon>Diptera</taxon>
        <taxon>Nematocera</taxon>
        <taxon>Culicoidea</taxon>
        <taxon>Culicidae</taxon>
        <taxon>Culicinae</taxon>
        <taxon>Culicini</taxon>
        <taxon>Culex</taxon>
        <taxon>Culex</taxon>
    </lineage>
</organism>
<dbReference type="FunFam" id="3.40.630.30:FF:000002">
    <property type="entry name" value="Histone acetyltransferase"/>
    <property type="match status" value="1"/>
</dbReference>
<dbReference type="NCBIfam" id="TIGR00604">
    <property type="entry name" value="rad3"/>
    <property type="match status" value="1"/>
</dbReference>
<dbReference type="CDD" id="cd18788">
    <property type="entry name" value="SF2_C_XPD"/>
    <property type="match status" value="1"/>
</dbReference>
<evidence type="ECO:0000256" key="1">
    <source>
        <dbReference type="ARBA" id="ARBA00001966"/>
    </source>
</evidence>
<evidence type="ECO:0000256" key="10">
    <source>
        <dbReference type="ARBA" id="ARBA00022801"/>
    </source>
</evidence>
<evidence type="ECO:0000256" key="16">
    <source>
        <dbReference type="ARBA" id="ARBA00023014"/>
    </source>
</evidence>
<feature type="compositionally biased region" description="Polar residues" evidence="26">
    <location>
        <begin position="148"/>
        <end position="161"/>
    </location>
</feature>
<evidence type="ECO:0000256" key="18">
    <source>
        <dbReference type="ARBA" id="ARBA00023163"/>
    </source>
</evidence>
<dbReference type="InterPro" id="IPR016197">
    <property type="entry name" value="Chromo-like_dom_sf"/>
</dbReference>
<evidence type="ECO:0000256" key="3">
    <source>
        <dbReference type="ARBA" id="ARBA00008435"/>
    </source>
</evidence>
<evidence type="ECO:0008006" key="31">
    <source>
        <dbReference type="Google" id="ProtNLM"/>
    </source>
</evidence>
<dbReference type="Pfam" id="PF17772">
    <property type="entry name" value="zf-MYST"/>
    <property type="match status" value="1"/>
</dbReference>
<dbReference type="SMART" id="SM00298">
    <property type="entry name" value="CHROMO"/>
    <property type="match status" value="1"/>
</dbReference>
<comment type="catalytic activity">
    <reaction evidence="23">
        <text>ATP + H2O = ADP + phosphate + H(+)</text>
        <dbReference type="Rhea" id="RHEA:13065"/>
        <dbReference type="ChEBI" id="CHEBI:15377"/>
        <dbReference type="ChEBI" id="CHEBI:15378"/>
        <dbReference type="ChEBI" id="CHEBI:30616"/>
        <dbReference type="ChEBI" id="CHEBI:43474"/>
        <dbReference type="ChEBI" id="CHEBI:456216"/>
        <dbReference type="EC" id="5.6.2.3"/>
    </reaction>
</comment>
<dbReference type="GO" id="GO:0010468">
    <property type="term" value="P:regulation of gene expression"/>
    <property type="evidence" value="ECO:0007669"/>
    <property type="project" value="UniProtKB-ARBA"/>
</dbReference>
<dbReference type="Gene3D" id="3.40.50.300">
    <property type="entry name" value="P-loop containing nucleotide triphosphate hydrolases"/>
    <property type="match status" value="3"/>
</dbReference>
<gene>
    <name evidence="29" type="ORF">pipiens_006310</name>
</gene>
<dbReference type="InterPro" id="IPR027417">
    <property type="entry name" value="P-loop_NTPase"/>
</dbReference>
<protein>
    <recommendedName>
        <fullName evidence="31">Histone acetyltransferase</fullName>
    </recommendedName>
</protein>
<dbReference type="GO" id="GO:0000785">
    <property type="term" value="C:chromatin"/>
    <property type="evidence" value="ECO:0007669"/>
    <property type="project" value="UniProtKB-ARBA"/>
</dbReference>
<dbReference type="GO" id="GO:0051536">
    <property type="term" value="F:iron-sulfur cluster binding"/>
    <property type="evidence" value="ECO:0007669"/>
    <property type="project" value="UniProtKB-KW"/>
</dbReference>
<feature type="active site" description="Proton donor/acceptor" evidence="24">
    <location>
        <position position="347"/>
    </location>
</feature>
<evidence type="ECO:0000256" key="19">
    <source>
        <dbReference type="ARBA" id="ARBA00023204"/>
    </source>
</evidence>
<evidence type="ECO:0000256" key="13">
    <source>
        <dbReference type="ARBA" id="ARBA00022840"/>
    </source>
</evidence>
<evidence type="ECO:0000313" key="30">
    <source>
        <dbReference type="Proteomes" id="UP001562425"/>
    </source>
</evidence>
<evidence type="ECO:0000259" key="28">
    <source>
        <dbReference type="PROSITE" id="PS51726"/>
    </source>
</evidence>
<feature type="domain" description="MYST-type HAT" evidence="28">
    <location>
        <begin position="171"/>
        <end position="449"/>
    </location>
</feature>
<keyword evidence="14" id="KW-0007">Acetylation</keyword>
<keyword evidence="20" id="KW-0413">Isomerase</keyword>
<feature type="region of interest" description="Disordered" evidence="26">
    <location>
        <begin position="133"/>
        <end position="163"/>
    </location>
</feature>
<dbReference type="SMART" id="SM00491">
    <property type="entry name" value="HELICc2"/>
    <property type="match status" value="1"/>
</dbReference>
<evidence type="ECO:0000256" key="7">
    <source>
        <dbReference type="ARBA" id="ARBA00022741"/>
    </source>
</evidence>
<evidence type="ECO:0000256" key="14">
    <source>
        <dbReference type="ARBA" id="ARBA00022990"/>
    </source>
</evidence>
<evidence type="ECO:0000256" key="25">
    <source>
        <dbReference type="SAM" id="Coils"/>
    </source>
</evidence>
<dbReference type="InterPro" id="IPR014013">
    <property type="entry name" value="Helic_SF1/SF2_ATP-bd_DinG/Rad3"/>
</dbReference>
<dbReference type="GO" id="GO:0005524">
    <property type="term" value="F:ATP binding"/>
    <property type="evidence" value="ECO:0007669"/>
    <property type="project" value="UniProtKB-KW"/>
</dbReference>
<evidence type="ECO:0000256" key="21">
    <source>
        <dbReference type="ARBA" id="ARBA00023242"/>
    </source>
</evidence>
<keyword evidence="12" id="KW-0862">Zinc</keyword>
<dbReference type="FunFam" id="2.30.30.140:FF:000013">
    <property type="entry name" value="Histone acetyltransferase"/>
    <property type="match status" value="1"/>
</dbReference>
<dbReference type="Pfam" id="PF13307">
    <property type="entry name" value="Helicase_C_2"/>
    <property type="match status" value="1"/>
</dbReference>
<dbReference type="SUPFAM" id="SSF54160">
    <property type="entry name" value="Chromo domain-like"/>
    <property type="match status" value="1"/>
</dbReference>
<evidence type="ECO:0000256" key="24">
    <source>
        <dbReference type="PIRSR" id="PIRSR602717-51"/>
    </source>
</evidence>
<evidence type="ECO:0000256" key="8">
    <source>
        <dbReference type="ARBA" id="ARBA00022763"/>
    </source>
</evidence>
<comment type="caution">
    <text evidence="29">The sequence shown here is derived from an EMBL/GenBank/DDBJ whole genome shotgun (WGS) entry which is preliminary data.</text>
</comment>
<dbReference type="PROSITE" id="PS51193">
    <property type="entry name" value="HELICASE_ATP_BIND_2"/>
    <property type="match status" value="1"/>
</dbReference>
<evidence type="ECO:0000256" key="2">
    <source>
        <dbReference type="ARBA" id="ARBA00004123"/>
    </source>
</evidence>
<dbReference type="GO" id="GO:0005634">
    <property type="term" value="C:nucleus"/>
    <property type="evidence" value="ECO:0007669"/>
    <property type="project" value="UniProtKB-SubCell"/>
</dbReference>
<dbReference type="InterPro" id="IPR002717">
    <property type="entry name" value="HAT_MYST-type"/>
</dbReference>
<evidence type="ECO:0000256" key="4">
    <source>
        <dbReference type="ARBA" id="ARBA00010107"/>
    </source>
</evidence>
<dbReference type="FunFam" id="1.10.10.10:FF:000022">
    <property type="entry name" value="Histone acetyltransferase"/>
    <property type="match status" value="1"/>
</dbReference>
<dbReference type="PANTHER" id="PTHR11472">
    <property type="entry name" value="DNA REPAIR DEAD HELICASE RAD3/XP-D SUBFAMILY MEMBER"/>
    <property type="match status" value="1"/>
</dbReference>
<dbReference type="Gene3D" id="1.10.10.10">
    <property type="entry name" value="Winged helix-like DNA-binding domain superfamily/Winged helix DNA-binding domain"/>
    <property type="match status" value="1"/>
</dbReference>
<comment type="cofactor">
    <cofactor evidence="1">
        <name>[4Fe-4S] cluster</name>
        <dbReference type="ChEBI" id="CHEBI:49883"/>
    </cofactor>
</comment>
<dbReference type="GO" id="GO:0016787">
    <property type="term" value="F:hydrolase activity"/>
    <property type="evidence" value="ECO:0007669"/>
    <property type="project" value="UniProtKB-KW"/>
</dbReference>
<feature type="coiled-coil region" evidence="25">
    <location>
        <begin position="586"/>
        <end position="620"/>
    </location>
</feature>
<evidence type="ECO:0000256" key="22">
    <source>
        <dbReference type="ARBA" id="ARBA00023315"/>
    </source>
</evidence>
<dbReference type="InterPro" id="IPR000953">
    <property type="entry name" value="Chromo/chromo_shadow_dom"/>
</dbReference>
<dbReference type="EMBL" id="JBEHCU010003888">
    <property type="protein sequence ID" value="KAL1401921.1"/>
    <property type="molecule type" value="Genomic_DNA"/>
</dbReference>
<dbReference type="FunFam" id="3.40.50.300:FF:001372">
    <property type="entry name" value="ATP-dependent DNA helicase chl1"/>
    <property type="match status" value="1"/>
</dbReference>
<comment type="subcellular location">
    <subcellularLocation>
        <location evidence="2">Nucleus</location>
    </subcellularLocation>
</comment>
<dbReference type="InterPro" id="IPR006554">
    <property type="entry name" value="Helicase-like_DEXD_c2"/>
</dbReference>
<keyword evidence="30" id="KW-1185">Reference proteome</keyword>
<keyword evidence="22" id="KW-0012">Acyltransferase</keyword>
<keyword evidence="9" id="KW-0863">Zinc-finger</keyword>
<evidence type="ECO:0000256" key="26">
    <source>
        <dbReference type="SAM" id="MobiDB-lite"/>
    </source>
</evidence>
<keyword evidence="6" id="KW-0479">Metal-binding</keyword>
<evidence type="ECO:0000313" key="29">
    <source>
        <dbReference type="EMBL" id="KAL1401921.1"/>
    </source>
</evidence>
<dbReference type="Gene3D" id="2.30.30.140">
    <property type="match status" value="1"/>
</dbReference>
<dbReference type="InterPro" id="IPR045028">
    <property type="entry name" value="DinG/Rad3-like"/>
</dbReference>
<dbReference type="PANTHER" id="PTHR11472:SF41">
    <property type="entry name" value="ATP-DEPENDENT DNA HELICASE DDX11-RELATED"/>
    <property type="match status" value="1"/>
</dbReference>
<keyword evidence="13" id="KW-0067">ATP-binding</keyword>
<keyword evidence="11" id="KW-0347">Helicase</keyword>
<dbReference type="GO" id="GO:0003682">
    <property type="term" value="F:chromatin binding"/>
    <property type="evidence" value="ECO:0007669"/>
    <property type="project" value="UniProtKB-ARBA"/>
</dbReference>
<sequence>MDVDEAVQSICESTASLSEGCRLPVRMTGTNDWPLAEIISIKEQAEDGNTWYYVHYVDFNKRLDEWVMEEYLDTRKVQFPRKDGLTTGQNTGVTTPKRIPPIGERSRPASPIHSPDIVNGSAVLAAALQKKINRKRKATSTENEDSQEVPTTPTPRQSGSMVTHGHDDVVTRMKNVQLIELGQHRIKPWYFAPYPQEMCTMTCIYICEFCLKYRKSRKCLERHIKKCNLRHPPGNEIYRKQTISFFEIDGRKNKSYAQNLCLLAKLFLDHKTLYYDTDPFLFYVMTEFDSRGFHIVGYFSKEKESTEDYNVACILTMPPYQRKGYGKLLIEFSYELSKFEGKTGSPEKPLSDLGLLSYRSYWAQTILEILILAKPTGDNEKPQITINEICELTSIKKEDVISTLQILNLINYYKGQYIICINKETIDQHRKAMEKRKIRIDSKCLHWTPKDWSKRSKCSTGSKSIPNDVVPSGDRARGTGKRLAVQLPLPPYDIQLDLMRSLYTVVERGQVGIFESPTGTGKSLTLTCGVLSWLRDHEALVERELGERIEALRGEIGRLERETAGAVDWISGQFETIGIKKQLGELRGVKDLRDEYYKRLDELREKRVEFKKRFRKKTEDGLLESDGRIDVENGNDDFLVEESDDEEDVGAEEEERLRYQPVQVIFCSRTHSQLSQVVNEVRRTEFGKQIRLTMIASRQNLCINQEVRKLKTNTLVNERCLEMQKNSGKATCKDEEGNVSKKRKVQDIEELVSFAKQEKACPYYASRAAVGDTQLLMVPYQNLLHRKTREQTGLDIKNAVIIIDEAHNLLDTISSIHSQEVSLECLQQARLQLTAYKKQLCKMLEVAPGTDSRMIQTHELMTEGDFFNLNLQEIVQFAEKSRIAQKVHGFAQSVPQSVLLAGEKKRPASQEAKNKSVALKSFLKQLEKDAADKGKKKPAEREVEESENQNPEVKREPVVNAIRPLLAFIESLAESFDDGRVLLTYNGTDPKRASMKYLLLNPGARFGDILSSCRSIILAGGTMHPIDELTEQLFKDCADRVQIRSYRHVVPADAVLPLAIGKGPSGKELLFNYANRQNKELLNELTSVLANLCQVVPHGIVCFFASYDYLDQFYATIQANGRLDRIAERKRVFREPRGTTNVDSILAEYAQATRRSGALMLSVVGGKLSEGLNFADELGRCVVVVGLPYPNRTSPELAERMRYLDRTLKPPAGNEYYENLCMKAVNQCIGRAVRHIRDYASVVLLDARYGTSERIRKKLPVWISDGLQCTERYGQAHGSLVKFFKGKANHDAINK</sequence>
<dbReference type="SUPFAM" id="SSF52540">
    <property type="entry name" value="P-loop containing nucleoside triphosphate hydrolases"/>
    <property type="match status" value="1"/>
</dbReference>
<keyword evidence="19" id="KW-0234">DNA repair</keyword>
<dbReference type="GO" id="GO:0016746">
    <property type="term" value="F:acyltransferase activity"/>
    <property type="evidence" value="ECO:0007669"/>
    <property type="project" value="UniProtKB-KW"/>
</dbReference>
<dbReference type="InterPro" id="IPR025995">
    <property type="entry name" value="Tudor-knot"/>
</dbReference>
<dbReference type="Proteomes" id="UP001562425">
    <property type="component" value="Unassembled WGS sequence"/>
</dbReference>
<name>A0ABD1DQB4_CULPP</name>
<keyword evidence="21" id="KW-0539">Nucleus</keyword>
<dbReference type="GO" id="GO:0008270">
    <property type="term" value="F:zinc ion binding"/>
    <property type="evidence" value="ECO:0007669"/>
    <property type="project" value="UniProtKB-KW"/>
</dbReference>
<proteinExistence type="inferred from homology"/>
<keyword evidence="7" id="KW-0547">Nucleotide-binding</keyword>
<evidence type="ECO:0000256" key="23">
    <source>
        <dbReference type="ARBA" id="ARBA00048954"/>
    </source>
</evidence>
<dbReference type="InterPro" id="IPR016181">
    <property type="entry name" value="Acyl_CoA_acyltransferase"/>
</dbReference>
<feature type="region of interest" description="Disordered" evidence="26">
    <location>
        <begin position="930"/>
        <end position="955"/>
    </location>
</feature>
<keyword evidence="5" id="KW-0808">Transferase</keyword>
<dbReference type="InterPro" id="IPR036388">
    <property type="entry name" value="WH-like_DNA-bd_sf"/>
</dbReference>
<evidence type="ECO:0000256" key="9">
    <source>
        <dbReference type="ARBA" id="ARBA00022771"/>
    </source>
</evidence>